<proteinExistence type="predicted"/>
<keyword evidence="1" id="KW-0217">Developmental protein</keyword>
<evidence type="ECO:0000256" key="8">
    <source>
        <dbReference type="SAM" id="MobiDB-lite"/>
    </source>
</evidence>
<sequence length="167" mass="18871">MAKLHPPVTDCMLDSDPDALFSTWKWKFNPETCVLSLVSSPQSLSPLSDASLESSSSPSCSAVAEVPCGNRLGYGFVDFPPGHLQSSGHDKRHQRSPKRRMSVQRRRKASEREKLRMRNLAEALLTLRNFLPPIYSQGGRPLTKIQTLKYTIRYIRELSELVNTLKE</sequence>
<dbReference type="GO" id="GO:0000981">
    <property type="term" value="F:DNA-binding transcription factor activity, RNA polymerase II-specific"/>
    <property type="evidence" value="ECO:0007669"/>
    <property type="project" value="TreeGrafter"/>
</dbReference>
<dbReference type="GO" id="GO:0001707">
    <property type="term" value="P:mesoderm formation"/>
    <property type="evidence" value="ECO:0007669"/>
    <property type="project" value="TreeGrafter"/>
</dbReference>
<dbReference type="GO" id="GO:0000978">
    <property type="term" value="F:RNA polymerase II cis-regulatory region sequence-specific DNA binding"/>
    <property type="evidence" value="ECO:0007669"/>
    <property type="project" value="TreeGrafter"/>
</dbReference>
<organism evidence="10 11">
    <name type="scientific">Geotrypetes seraphini</name>
    <name type="common">Gaboon caecilian</name>
    <name type="synonym">Caecilia seraphini</name>
    <dbReference type="NCBI Taxonomy" id="260995"/>
    <lineage>
        <taxon>Eukaryota</taxon>
        <taxon>Metazoa</taxon>
        <taxon>Chordata</taxon>
        <taxon>Craniata</taxon>
        <taxon>Vertebrata</taxon>
        <taxon>Euteleostomi</taxon>
        <taxon>Amphibia</taxon>
        <taxon>Gymnophiona</taxon>
        <taxon>Geotrypetes</taxon>
    </lineage>
</organism>
<dbReference type="GeneID" id="117356380"/>
<protein>
    <recommendedName>
        <fullName evidence="7">Mesogenin-1</fullName>
    </recommendedName>
</protein>
<evidence type="ECO:0000256" key="7">
    <source>
        <dbReference type="ARBA" id="ARBA00039844"/>
    </source>
</evidence>
<dbReference type="GO" id="GO:0005634">
    <property type="term" value="C:nucleus"/>
    <property type="evidence" value="ECO:0007669"/>
    <property type="project" value="TreeGrafter"/>
</dbReference>
<keyword evidence="2" id="KW-0221">Differentiation</keyword>
<dbReference type="GO" id="GO:0030154">
    <property type="term" value="P:cell differentiation"/>
    <property type="evidence" value="ECO:0007669"/>
    <property type="project" value="UniProtKB-KW"/>
</dbReference>
<keyword evidence="4" id="KW-0238">DNA-binding</keyword>
<dbReference type="Pfam" id="PF00010">
    <property type="entry name" value="HLH"/>
    <property type="match status" value="1"/>
</dbReference>
<dbReference type="Gene3D" id="4.10.280.10">
    <property type="entry name" value="Helix-loop-helix DNA-binding domain"/>
    <property type="match status" value="1"/>
</dbReference>
<gene>
    <name evidence="11" type="primary">MSGN1</name>
</gene>
<accession>A0A6P8Q572</accession>
<evidence type="ECO:0000259" key="9">
    <source>
        <dbReference type="PROSITE" id="PS50888"/>
    </source>
</evidence>
<dbReference type="RefSeq" id="XP_033791404.1">
    <property type="nucleotide sequence ID" value="XM_033935513.1"/>
</dbReference>
<evidence type="ECO:0000256" key="6">
    <source>
        <dbReference type="ARBA" id="ARBA00023242"/>
    </source>
</evidence>
<dbReference type="SMART" id="SM00353">
    <property type="entry name" value="HLH"/>
    <property type="match status" value="1"/>
</dbReference>
<dbReference type="OrthoDB" id="10063280at2759"/>
<evidence type="ECO:0000313" key="11">
    <source>
        <dbReference type="RefSeq" id="XP_033791404.1"/>
    </source>
</evidence>
<evidence type="ECO:0000256" key="5">
    <source>
        <dbReference type="ARBA" id="ARBA00023163"/>
    </source>
</evidence>
<name>A0A6P8Q572_GEOSA</name>
<dbReference type="PROSITE" id="PS50888">
    <property type="entry name" value="BHLH"/>
    <property type="match status" value="1"/>
</dbReference>
<dbReference type="Proteomes" id="UP000515159">
    <property type="component" value="Chromosome 3"/>
</dbReference>
<dbReference type="InterPro" id="IPR040259">
    <property type="entry name" value="Mesogenin/MesP"/>
</dbReference>
<feature type="region of interest" description="Disordered" evidence="8">
    <location>
        <begin position="82"/>
        <end position="112"/>
    </location>
</feature>
<keyword evidence="3" id="KW-0805">Transcription regulation</keyword>
<dbReference type="GO" id="GO:0046983">
    <property type="term" value="F:protein dimerization activity"/>
    <property type="evidence" value="ECO:0007669"/>
    <property type="project" value="InterPro"/>
</dbReference>
<keyword evidence="5" id="KW-0804">Transcription</keyword>
<keyword evidence="10" id="KW-1185">Reference proteome</keyword>
<dbReference type="InterPro" id="IPR036638">
    <property type="entry name" value="HLH_DNA-bd_sf"/>
</dbReference>
<dbReference type="PANTHER" id="PTHR20937:SF4">
    <property type="entry name" value="MESOGENIN-1"/>
    <property type="match status" value="1"/>
</dbReference>
<dbReference type="InterPro" id="IPR011598">
    <property type="entry name" value="bHLH_dom"/>
</dbReference>
<evidence type="ECO:0000256" key="1">
    <source>
        <dbReference type="ARBA" id="ARBA00022473"/>
    </source>
</evidence>
<dbReference type="SUPFAM" id="SSF47459">
    <property type="entry name" value="HLH, helix-loop-helix DNA-binding domain"/>
    <property type="match status" value="1"/>
</dbReference>
<dbReference type="PANTHER" id="PTHR20937">
    <property type="entry name" value="IP14615P"/>
    <property type="match status" value="1"/>
</dbReference>
<keyword evidence="6" id="KW-0539">Nucleus</keyword>
<dbReference type="FunCoup" id="A0A6P8Q572">
    <property type="interactions" value="623"/>
</dbReference>
<dbReference type="KEGG" id="gsh:117356380"/>
<reference evidence="11" key="1">
    <citation type="submission" date="2025-08" db="UniProtKB">
        <authorList>
            <consortium name="RefSeq"/>
        </authorList>
    </citation>
    <scope>IDENTIFICATION</scope>
</reference>
<dbReference type="InParanoid" id="A0A6P8Q572"/>
<evidence type="ECO:0000256" key="3">
    <source>
        <dbReference type="ARBA" id="ARBA00023015"/>
    </source>
</evidence>
<dbReference type="CTD" id="343930"/>
<feature type="domain" description="BHLH" evidence="9">
    <location>
        <begin position="104"/>
        <end position="158"/>
    </location>
</feature>
<evidence type="ECO:0000256" key="4">
    <source>
        <dbReference type="ARBA" id="ARBA00023125"/>
    </source>
</evidence>
<evidence type="ECO:0000313" key="10">
    <source>
        <dbReference type="Proteomes" id="UP000515159"/>
    </source>
</evidence>
<evidence type="ECO:0000256" key="2">
    <source>
        <dbReference type="ARBA" id="ARBA00022782"/>
    </source>
</evidence>
<feature type="compositionally biased region" description="Basic residues" evidence="8">
    <location>
        <begin position="90"/>
        <end position="109"/>
    </location>
</feature>
<dbReference type="AlphaFoldDB" id="A0A6P8Q572"/>